<proteinExistence type="predicted"/>
<feature type="binding site" evidence="1">
    <location>
        <position position="47"/>
    </location>
    <ligand>
        <name>Mg(2+)</name>
        <dbReference type="ChEBI" id="CHEBI:18420"/>
        <label>1</label>
    </ligand>
</feature>
<keyword evidence="3" id="KW-1185">Reference proteome</keyword>
<comment type="cofactor">
    <cofactor evidence="1">
        <name>Mg(2+)</name>
        <dbReference type="ChEBI" id="CHEBI:18420"/>
    </cofactor>
    <text evidence="1">Binds 2 magnesium ions per subunit.</text>
</comment>
<dbReference type="Pfam" id="PF03747">
    <property type="entry name" value="ADP_ribosyl_GH"/>
    <property type="match status" value="1"/>
</dbReference>
<feature type="binding site" evidence="1">
    <location>
        <position position="46"/>
    </location>
    <ligand>
        <name>Mg(2+)</name>
        <dbReference type="ChEBI" id="CHEBI:18420"/>
        <label>1</label>
    </ligand>
</feature>
<dbReference type="PANTHER" id="PTHR16222:SF12">
    <property type="entry name" value="ADP-RIBOSYLGLYCOHYDROLASE-RELATED"/>
    <property type="match status" value="1"/>
</dbReference>
<dbReference type="PANTHER" id="PTHR16222">
    <property type="entry name" value="ADP-RIBOSYLGLYCOHYDROLASE"/>
    <property type="match status" value="1"/>
</dbReference>
<dbReference type="Gene3D" id="1.10.4080.10">
    <property type="entry name" value="ADP-ribosylation/Crystallin J1"/>
    <property type="match status" value="1"/>
</dbReference>
<gene>
    <name evidence="2" type="ORF">NATSA_10050</name>
</gene>
<organism evidence="2 3">
    <name type="scientific">Natronogracilivirga saccharolytica</name>
    <dbReference type="NCBI Taxonomy" id="2812953"/>
    <lineage>
        <taxon>Bacteria</taxon>
        <taxon>Pseudomonadati</taxon>
        <taxon>Balneolota</taxon>
        <taxon>Balneolia</taxon>
        <taxon>Balneolales</taxon>
        <taxon>Cyclonatronaceae</taxon>
        <taxon>Natronogracilivirga</taxon>
    </lineage>
</organism>
<dbReference type="InterPro" id="IPR050792">
    <property type="entry name" value="ADP-ribosylglycohydrolase"/>
</dbReference>
<dbReference type="InterPro" id="IPR036705">
    <property type="entry name" value="Ribosyl_crysJ1_sf"/>
</dbReference>
<name>A0A8J7RSK6_9BACT</name>
<dbReference type="RefSeq" id="WP_210512226.1">
    <property type="nucleotide sequence ID" value="NZ_JAFIDN010000007.1"/>
</dbReference>
<evidence type="ECO:0000313" key="3">
    <source>
        <dbReference type="Proteomes" id="UP000673975"/>
    </source>
</evidence>
<sequence>MTDSTSILKPGPLAGAISGDVIGSKFEGAYIKTTEFPILDEDSDFTDDTVLTIAVADSLTSNKPFSDTLWEYGRRHPDRGYGGMFISWLQEERPKPYGSYGNGSAMRVSPVGAACQSMEDVLETAGRSAEVTHNHPEGIKGAKAIAAAVFLAQNGSSKEDIRNFIVRSFNYNLDFRLDDIRAGYEFNATCQRTVPEAIVAFLESDDYESAVRLAVSIGGDTDTIACMTGGTAGPVRRS</sequence>
<evidence type="ECO:0000256" key="1">
    <source>
        <dbReference type="PIRSR" id="PIRSR605502-1"/>
    </source>
</evidence>
<evidence type="ECO:0000313" key="2">
    <source>
        <dbReference type="EMBL" id="MBP3193004.1"/>
    </source>
</evidence>
<feature type="binding site" evidence="1">
    <location>
        <position position="220"/>
    </location>
    <ligand>
        <name>Mg(2+)</name>
        <dbReference type="ChEBI" id="CHEBI:18420"/>
        <label>1</label>
    </ligand>
</feature>
<feature type="binding site" evidence="1">
    <location>
        <position position="223"/>
    </location>
    <ligand>
        <name>Mg(2+)</name>
        <dbReference type="ChEBI" id="CHEBI:18420"/>
        <label>1</label>
    </ligand>
</feature>
<dbReference type="Proteomes" id="UP000673975">
    <property type="component" value="Unassembled WGS sequence"/>
</dbReference>
<dbReference type="EMBL" id="JAFIDN010000007">
    <property type="protein sequence ID" value="MBP3193004.1"/>
    <property type="molecule type" value="Genomic_DNA"/>
</dbReference>
<dbReference type="InterPro" id="IPR005502">
    <property type="entry name" value="Ribosyl_crysJ1"/>
</dbReference>
<dbReference type="GO" id="GO:0046872">
    <property type="term" value="F:metal ion binding"/>
    <property type="evidence" value="ECO:0007669"/>
    <property type="project" value="UniProtKB-KW"/>
</dbReference>
<dbReference type="SUPFAM" id="SSF101478">
    <property type="entry name" value="ADP-ribosylglycohydrolase"/>
    <property type="match status" value="1"/>
</dbReference>
<keyword evidence="1" id="KW-0479">Metal-binding</keyword>
<accession>A0A8J7RSK6</accession>
<feature type="binding site" evidence="1">
    <location>
        <position position="222"/>
    </location>
    <ligand>
        <name>Mg(2+)</name>
        <dbReference type="ChEBI" id="CHEBI:18420"/>
        <label>1</label>
    </ligand>
</feature>
<protein>
    <submittedName>
        <fullName evidence="2">ADP-ribosylglycohydrolase family protein</fullName>
    </submittedName>
</protein>
<keyword evidence="1" id="KW-0460">Magnesium</keyword>
<reference evidence="2" key="1">
    <citation type="submission" date="2021-02" db="EMBL/GenBank/DDBJ databases">
        <title>Natronogracilivirga saccharolytica gen. nov. sp. nov. a new anaerobic, haloalkiliphilic carbohydrate-fermenting bacterium from soda lake and proposing of Cyclonatronumiaceae fam. nov. in the phylum Balneolaeota.</title>
        <authorList>
            <person name="Zhilina T.N."/>
            <person name="Sorokin D.Y."/>
            <person name="Zavarzina D.G."/>
            <person name="Toshchakov S.V."/>
            <person name="Kublanov I.V."/>
        </authorList>
    </citation>
    <scope>NUCLEOTIDE SEQUENCE</scope>
    <source>
        <strain evidence="2">Z-1702</strain>
    </source>
</reference>
<feature type="binding site" evidence="1">
    <location>
        <position position="48"/>
    </location>
    <ligand>
        <name>Mg(2+)</name>
        <dbReference type="ChEBI" id="CHEBI:18420"/>
        <label>1</label>
    </ligand>
</feature>
<comment type="caution">
    <text evidence="2">The sequence shown here is derived from an EMBL/GenBank/DDBJ whole genome shotgun (WGS) entry which is preliminary data.</text>
</comment>
<dbReference type="AlphaFoldDB" id="A0A8J7RSK6"/>